<protein>
    <submittedName>
        <fullName evidence="2">Uncharacterized protein</fullName>
    </submittedName>
</protein>
<dbReference type="EMBL" id="KK583257">
    <property type="protein sequence ID" value="KDO23133.1"/>
    <property type="molecule type" value="Genomic_DNA"/>
</dbReference>
<name>A0A067BXY2_SAPPC</name>
<dbReference type="VEuPathDB" id="FungiDB:SPRG_09941"/>
<feature type="region of interest" description="Disordered" evidence="1">
    <location>
        <begin position="1"/>
        <end position="54"/>
    </location>
</feature>
<dbReference type="RefSeq" id="XP_012206085.1">
    <property type="nucleotide sequence ID" value="XM_012350695.1"/>
</dbReference>
<dbReference type="KEGG" id="spar:SPRG_09941"/>
<dbReference type="GeneID" id="24132078"/>
<organism evidence="2 3">
    <name type="scientific">Saprolegnia parasitica (strain CBS 223.65)</name>
    <dbReference type="NCBI Taxonomy" id="695850"/>
    <lineage>
        <taxon>Eukaryota</taxon>
        <taxon>Sar</taxon>
        <taxon>Stramenopiles</taxon>
        <taxon>Oomycota</taxon>
        <taxon>Saprolegniomycetes</taxon>
        <taxon>Saprolegniales</taxon>
        <taxon>Saprolegniaceae</taxon>
        <taxon>Saprolegnia</taxon>
    </lineage>
</organism>
<proteinExistence type="predicted"/>
<evidence type="ECO:0000313" key="2">
    <source>
        <dbReference type="EMBL" id="KDO23133.1"/>
    </source>
</evidence>
<dbReference type="AlphaFoldDB" id="A0A067BXY2"/>
<evidence type="ECO:0000256" key="1">
    <source>
        <dbReference type="SAM" id="MobiDB-lite"/>
    </source>
</evidence>
<sequence length="217" mass="24133">MERPPCRFASHCGPPTATLVDGPSSVSSFTDPSRKSDSVRLGSRLSGTPACDTRTSSIDDDASLELLASRNQSFYTVDLLLDGDGKTLTSARRHADATSRRIMRPDQYVVVSPAVLTEIRRRRTNRRRLLEALRHAQKVHRDTKLMLASKKELTDALANVTVSYRSATESAIIDYVKVGLDPDLHTFFTSVVKPVLTPSDHKVHEKRRSVLWLPPPT</sequence>
<dbReference type="Proteomes" id="UP000030745">
    <property type="component" value="Unassembled WGS sequence"/>
</dbReference>
<accession>A0A067BXY2</accession>
<keyword evidence="3" id="KW-1185">Reference proteome</keyword>
<gene>
    <name evidence="2" type="ORF">SPRG_09941</name>
</gene>
<reference evidence="2 3" key="1">
    <citation type="journal article" date="2013" name="PLoS Genet.">
        <title>Distinctive expansion of potential virulence genes in the genome of the oomycete fish pathogen Saprolegnia parasitica.</title>
        <authorList>
            <person name="Jiang R.H."/>
            <person name="de Bruijn I."/>
            <person name="Haas B.J."/>
            <person name="Belmonte R."/>
            <person name="Lobach L."/>
            <person name="Christie J."/>
            <person name="van den Ackerveken G."/>
            <person name="Bottin A."/>
            <person name="Bulone V."/>
            <person name="Diaz-Moreno S.M."/>
            <person name="Dumas B."/>
            <person name="Fan L."/>
            <person name="Gaulin E."/>
            <person name="Govers F."/>
            <person name="Grenville-Briggs L.J."/>
            <person name="Horner N.R."/>
            <person name="Levin J.Z."/>
            <person name="Mammella M."/>
            <person name="Meijer H.J."/>
            <person name="Morris P."/>
            <person name="Nusbaum C."/>
            <person name="Oome S."/>
            <person name="Phillips A.J."/>
            <person name="van Rooyen D."/>
            <person name="Rzeszutek E."/>
            <person name="Saraiva M."/>
            <person name="Secombes C.J."/>
            <person name="Seidl M.F."/>
            <person name="Snel B."/>
            <person name="Stassen J.H."/>
            <person name="Sykes S."/>
            <person name="Tripathy S."/>
            <person name="van den Berg H."/>
            <person name="Vega-Arreguin J.C."/>
            <person name="Wawra S."/>
            <person name="Young S.K."/>
            <person name="Zeng Q."/>
            <person name="Dieguez-Uribeondo J."/>
            <person name="Russ C."/>
            <person name="Tyler B.M."/>
            <person name="van West P."/>
        </authorList>
    </citation>
    <scope>NUCLEOTIDE SEQUENCE [LARGE SCALE GENOMIC DNA]</scope>
    <source>
        <strain evidence="2 3">CBS 223.65</strain>
    </source>
</reference>
<evidence type="ECO:0000313" key="3">
    <source>
        <dbReference type="Proteomes" id="UP000030745"/>
    </source>
</evidence>